<evidence type="ECO:0000313" key="3">
    <source>
        <dbReference type="Proteomes" id="UP000257139"/>
    </source>
</evidence>
<feature type="compositionally biased region" description="Gly residues" evidence="1">
    <location>
        <begin position="1"/>
        <end position="11"/>
    </location>
</feature>
<proteinExistence type="predicted"/>
<dbReference type="EMBL" id="OGUU01000011">
    <property type="protein sequence ID" value="SPC15967.1"/>
    <property type="molecule type" value="Genomic_DNA"/>
</dbReference>
<dbReference type="AlphaFoldDB" id="A0A7Z7J8P6"/>
<reference evidence="2 3" key="1">
    <citation type="submission" date="2018-01" db="EMBL/GenBank/DDBJ databases">
        <authorList>
            <person name="Clerissi C."/>
        </authorList>
    </citation>
    <scope>NUCLEOTIDE SEQUENCE [LARGE SCALE GENOMIC DNA]</scope>
    <source>
        <strain evidence="2">Cupriavidus taiwanensis STM 6021</strain>
    </source>
</reference>
<evidence type="ECO:0000313" key="2">
    <source>
        <dbReference type="EMBL" id="SPC15967.1"/>
    </source>
</evidence>
<feature type="region of interest" description="Disordered" evidence="1">
    <location>
        <begin position="1"/>
        <end position="38"/>
    </location>
</feature>
<dbReference type="Proteomes" id="UP000257139">
    <property type="component" value="Chromosome CBM2594_a"/>
</dbReference>
<organism evidence="2 3">
    <name type="scientific">Cupriavidus taiwanensis</name>
    <dbReference type="NCBI Taxonomy" id="164546"/>
    <lineage>
        <taxon>Bacteria</taxon>
        <taxon>Pseudomonadati</taxon>
        <taxon>Pseudomonadota</taxon>
        <taxon>Betaproteobacteria</taxon>
        <taxon>Burkholderiales</taxon>
        <taxon>Burkholderiaceae</taxon>
        <taxon>Cupriavidus</taxon>
    </lineage>
</organism>
<accession>A0A7Z7J8P6</accession>
<comment type="caution">
    <text evidence="2">The sequence shown here is derived from an EMBL/GenBank/DDBJ whole genome shotgun (WGS) entry which is preliminary data.</text>
</comment>
<sequence>MSAGLPGGKRGTPGTTALSFAGPAQPRAHARDSGPSAGPRCTAFLTVPSYTCDSYGRIAFMETGTVRLQLCSDLALSPLTLVARTETSTSFRFAGAHPGIGPACNTSRSGDRSFPPCEPAAPAAIP</sequence>
<name>A0A7Z7J8P6_9BURK</name>
<protein>
    <submittedName>
        <fullName evidence="2">Uncharacterized protein</fullName>
    </submittedName>
</protein>
<evidence type="ECO:0000256" key="1">
    <source>
        <dbReference type="SAM" id="MobiDB-lite"/>
    </source>
</evidence>
<gene>
    <name evidence="2" type="ORF">CBM2594_A70532</name>
</gene>
<feature type="region of interest" description="Disordered" evidence="1">
    <location>
        <begin position="104"/>
        <end position="126"/>
    </location>
</feature>